<dbReference type="Proteomes" id="UP000027997">
    <property type="component" value="Unassembled WGS sequence"/>
</dbReference>
<evidence type="ECO:0000313" key="3">
    <source>
        <dbReference type="Proteomes" id="UP000027997"/>
    </source>
</evidence>
<dbReference type="AlphaFoldDB" id="A0A081KFP6"/>
<accession>A0A081KFP6</accession>
<dbReference type="eggNOG" id="ENOG5032W7G">
    <property type="taxonomic scope" value="Bacteria"/>
</dbReference>
<dbReference type="SUPFAM" id="SSF46955">
    <property type="entry name" value="Putative DNA-binding domain"/>
    <property type="match status" value="1"/>
</dbReference>
<dbReference type="STRING" id="305900.GV64_21620"/>
<dbReference type="RefSeq" id="WP_020581675.1">
    <property type="nucleotide sequence ID" value="NZ_JOJP01000001.1"/>
</dbReference>
<comment type="caution">
    <text evidence="2">The sequence shown here is derived from an EMBL/GenBank/DDBJ whole genome shotgun (WGS) entry which is preliminary data.</text>
</comment>
<proteinExistence type="predicted"/>
<protein>
    <recommendedName>
        <fullName evidence="1">TniQ domain-containing protein</fullName>
    </recommendedName>
</protein>
<dbReference type="EMBL" id="JOJP01000001">
    <property type="protein sequence ID" value="KEI72972.1"/>
    <property type="molecule type" value="Genomic_DNA"/>
</dbReference>
<evidence type="ECO:0000259" key="1">
    <source>
        <dbReference type="Pfam" id="PF06527"/>
    </source>
</evidence>
<evidence type="ECO:0000313" key="2">
    <source>
        <dbReference type="EMBL" id="KEI72972.1"/>
    </source>
</evidence>
<dbReference type="InterPro" id="IPR009492">
    <property type="entry name" value="TniQ"/>
</dbReference>
<feature type="domain" description="TniQ" evidence="1">
    <location>
        <begin position="4"/>
        <end position="135"/>
    </location>
</feature>
<reference evidence="2 3" key="1">
    <citation type="submission" date="2014-06" db="EMBL/GenBank/DDBJ databases">
        <title>Whole Genome Sequences of Three Symbiotic Endozoicomonas Bacteria.</title>
        <authorList>
            <person name="Neave M.J."/>
            <person name="Apprill A."/>
            <person name="Voolstra C.R."/>
        </authorList>
    </citation>
    <scope>NUCLEOTIDE SEQUENCE [LARGE SCALE GENOMIC DNA]</scope>
    <source>
        <strain evidence="2 3">DSM 22380</strain>
    </source>
</reference>
<organism evidence="2 3">
    <name type="scientific">Endozoicomonas elysicola</name>
    <dbReference type="NCBI Taxonomy" id="305900"/>
    <lineage>
        <taxon>Bacteria</taxon>
        <taxon>Pseudomonadati</taxon>
        <taxon>Pseudomonadota</taxon>
        <taxon>Gammaproteobacteria</taxon>
        <taxon>Oceanospirillales</taxon>
        <taxon>Endozoicomonadaceae</taxon>
        <taxon>Endozoicomonas</taxon>
    </lineage>
</organism>
<sequence>MLLYRPIPYEDECLLSYLIRLAEGNGIGSPAGIMNLAGYGNKSGKLRAKNILTGKSEIKGISKILDLSIDVIREISFQEIEDGGFYLVSGIKIPLGLVRFNNPRVCPGCIKEYGYGLAIWNVVAITSCPEHKCSLVDCKIGKDKRLTWYRNKLNSFPNDDKIYLCDGRPVSNDSLLLSDTILKVVDGNCKELHEDFRGIAIEDFLSLLYWLSFWKHRADSHEMGVKARNKLPIQSWSNHDLNSFFMKGWRAIKNWPVAYYKILEYYSENPMSASGIHGVTLCFRDIYRILKGDNNCRWNELLNKEFDYYIAQIWSGRYLSKMKKMKLESKDLRYISRSQVCKKLRCDIGTVIRYERLGIIKLVERGKGAAIYERAQVEELEVRLRNKLDFKDVCALLHVQRAVLRRLVNSGVIKTFIKPSSDNKKYIFLKEDVESFINMAKRNAKKIKICQVGTVMNKF</sequence>
<keyword evidence="3" id="KW-1185">Reference proteome</keyword>
<dbReference type="Pfam" id="PF06527">
    <property type="entry name" value="TniQ"/>
    <property type="match status" value="1"/>
</dbReference>
<dbReference type="InterPro" id="IPR009061">
    <property type="entry name" value="DNA-bd_dom_put_sf"/>
</dbReference>
<gene>
    <name evidence="2" type="ORF">GV64_21620</name>
</gene>
<name>A0A081KFP6_9GAMM</name>